<feature type="region of interest" description="Disordered" evidence="1">
    <location>
        <begin position="407"/>
        <end position="448"/>
    </location>
</feature>
<dbReference type="Proteomes" id="UP001500416">
    <property type="component" value="Unassembled WGS sequence"/>
</dbReference>
<feature type="compositionally biased region" description="Basic and acidic residues" evidence="1">
    <location>
        <begin position="102"/>
        <end position="131"/>
    </location>
</feature>
<feature type="compositionally biased region" description="Pro residues" evidence="1">
    <location>
        <begin position="160"/>
        <end position="173"/>
    </location>
</feature>
<feature type="compositionally biased region" description="Acidic residues" evidence="1">
    <location>
        <begin position="426"/>
        <end position="444"/>
    </location>
</feature>
<evidence type="ECO:0000256" key="2">
    <source>
        <dbReference type="SAM" id="Phobius"/>
    </source>
</evidence>
<keyword evidence="4" id="KW-1185">Reference proteome</keyword>
<evidence type="ECO:0000313" key="4">
    <source>
        <dbReference type="Proteomes" id="UP001500416"/>
    </source>
</evidence>
<keyword evidence="2" id="KW-0472">Membrane</keyword>
<evidence type="ECO:0000313" key="3">
    <source>
        <dbReference type="EMBL" id="GAA0227929.1"/>
    </source>
</evidence>
<dbReference type="EMBL" id="BAAABU010000004">
    <property type="protein sequence ID" value="GAA0227929.1"/>
    <property type="molecule type" value="Genomic_DNA"/>
</dbReference>
<gene>
    <name evidence="3" type="ORF">GCM10010492_27930</name>
</gene>
<dbReference type="RefSeq" id="WP_343934175.1">
    <property type="nucleotide sequence ID" value="NZ_BAAABU010000004.1"/>
</dbReference>
<keyword evidence="2" id="KW-1133">Transmembrane helix</keyword>
<feature type="compositionally biased region" description="Low complexity" evidence="1">
    <location>
        <begin position="281"/>
        <end position="312"/>
    </location>
</feature>
<evidence type="ECO:0000256" key="1">
    <source>
        <dbReference type="SAM" id="MobiDB-lite"/>
    </source>
</evidence>
<comment type="caution">
    <text evidence="3">The sequence shown here is derived from an EMBL/GenBank/DDBJ whole genome shotgun (WGS) entry which is preliminary data.</text>
</comment>
<reference evidence="4" key="1">
    <citation type="journal article" date="2019" name="Int. J. Syst. Evol. Microbiol.">
        <title>The Global Catalogue of Microorganisms (GCM) 10K type strain sequencing project: providing services to taxonomists for standard genome sequencing and annotation.</title>
        <authorList>
            <consortium name="The Broad Institute Genomics Platform"/>
            <consortium name="The Broad Institute Genome Sequencing Center for Infectious Disease"/>
            <person name="Wu L."/>
            <person name="Ma J."/>
        </authorList>
    </citation>
    <scope>NUCLEOTIDE SEQUENCE [LARGE SCALE GENOMIC DNA]</scope>
    <source>
        <strain evidence="4">JCM 3380</strain>
    </source>
</reference>
<feature type="transmembrane region" description="Helical" evidence="2">
    <location>
        <begin position="480"/>
        <end position="500"/>
    </location>
</feature>
<feature type="compositionally biased region" description="Low complexity" evidence="1">
    <location>
        <begin position="232"/>
        <end position="256"/>
    </location>
</feature>
<feature type="compositionally biased region" description="Low complexity" evidence="1">
    <location>
        <begin position="146"/>
        <end position="159"/>
    </location>
</feature>
<feature type="region of interest" description="Disordered" evidence="1">
    <location>
        <begin position="281"/>
        <end position="345"/>
    </location>
</feature>
<organism evidence="3 4">
    <name type="scientific">Saccharothrix mutabilis subsp. mutabilis</name>
    <dbReference type="NCBI Taxonomy" id="66855"/>
    <lineage>
        <taxon>Bacteria</taxon>
        <taxon>Bacillati</taxon>
        <taxon>Actinomycetota</taxon>
        <taxon>Actinomycetes</taxon>
        <taxon>Pseudonocardiales</taxon>
        <taxon>Pseudonocardiaceae</taxon>
        <taxon>Saccharothrix</taxon>
    </lineage>
</organism>
<sequence length="534" mass="56708">MSRESESEQTQRTVAELLAQYGGGSGEVSPRRRRRRAEDASDTAPQAIIDRVNSDSGRLLPVRDDDPPPTGRRAAPEQTAYTPPVTPEPFARPAEPPFEPPFEGRREPAEPPFDGRRDPAEPPFDARREPAEPPFEGRGARRGSRSAESFAPGEGRAARPAPPAVEPPFTPEPPRSRLDAAFTRTPPRAAEPPRRGVPAPTEAEETRQVPPIVDDYADDYPEPPRPTPPDPSSRLTPAPDAARLAPPDAARLAAPDAGRLAGADAGRLAGADAGRIAGAEAGRLAPPDAGRLAGAEAGRLAPPDAGRGAPPDAGRPRPPQADPESSRASLARPVPPREPVTEVLPRIADKLTPNVPLESLPTESVLIVPPAPGPMPDPLPDQTAEDWFGDDSGEMPVVEPESTQFHPYVDLDEDDDDDDFRRPVAAEDDEPAGLADADEVEEEAGDRSPGREWLVMIGQLAVGVLGGAALWLGFNFLWRTLAPAALVVALAVTVGLVLLVRRIRRADDLQTTVLAVLVGLIVTVSPAAMLLVKS</sequence>
<protein>
    <submittedName>
        <fullName evidence="3">Uncharacterized protein</fullName>
    </submittedName>
</protein>
<feature type="region of interest" description="Disordered" evidence="1">
    <location>
        <begin position="1"/>
        <end position="256"/>
    </location>
</feature>
<feature type="transmembrane region" description="Helical" evidence="2">
    <location>
        <begin position="512"/>
        <end position="532"/>
    </location>
</feature>
<accession>A0ABP3DC59</accession>
<proteinExistence type="predicted"/>
<name>A0ABP3DC59_9PSEU</name>
<keyword evidence="2" id="KW-0812">Transmembrane</keyword>